<dbReference type="PRINTS" id="PR01414">
    <property type="entry name" value="CCMBBIOGNSIS"/>
</dbReference>
<dbReference type="InterPro" id="IPR003544">
    <property type="entry name" value="Cyt_c_biogenesis_CcmB"/>
</dbReference>
<evidence type="ECO:0000256" key="6">
    <source>
        <dbReference type="ARBA" id="ARBA00022475"/>
    </source>
</evidence>
<evidence type="ECO:0000256" key="10">
    <source>
        <dbReference type="ARBA" id="ARBA00022989"/>
    </source>
</evidence>
<dbReference type="Proteomes" id="UP000215027">
    <property type="component" value="Chromosome I"/>
</dbReference>
<dbReference type="EMBL" id="LN890655">
    <property type="protein sequence ID" value="CUS03448.2"/>
    <property type="molecule type" value="Genomic_DNA"/>
</dbReference>
<feature type="transmembrane region" description="Helical" evidence="12">
    <location>
        <begin position="129"/>
        <end position="151"/>
    </location>
</feature>
<keyword evidence="9" id="KW-0201">Cytochrome c-type biogenesis</keyword>
<dbReference type="PANTHER" id="PTHR30070">
    <property type="entry name" value="HEME EXPORTER PROTEIN B"/>
    <property type="match status" value="1"/>
</dbReference>
<dbReference type="OrthoDB" id="9812809at2"/>
<evidence type="ECO:0000256" key="12">
    <source>
        <dbReference type="SAM" id="Phobius"/>
    </source>
</evidence>
<dbReference type="PANTHER" id="PTHR30070:SF1">
    <property type="entry name" value="CYTOCHROME C BIOGENESIS B-RELATED"/>
    <property type="match status" value="1"/>
</dbReference>
<comment type="function">
    <text evidence="1">Required for the export of heme to the periplasm for the biogenesis of c-type cytochromes.</text>
</comment>
<evidence type="ECO:0000256" key="9">
    <source>
        <dbReference type="ARBA" id="ARBA00022748"/>
    </source>
</evidence>
<evidence type="ECO:0000256" key="11">
    <source>
        <dbReference type="ARBA" id="ARBA00023136"/>
    </source>
</evidence>
<dbReference type="PIRSF" id="PIRSF002764">
    <property type="entry name" value="CcmB"/>
    <property type="match status" value="1"/>
</dbReference>
<accession>A0A160T398</accession>
<keyword evidence="10 12" id="KW-1133">Transmembrane helix</keyword>
<dbReference type="RefSeq" id="WP_095042943.1">
    <property type="nucleotide sequence ID" value="NZ_LN890655.1"/>
</dbReference>
<gene>
    <name evidence="13" type="ORF">CFX0092_A1570</name>
</gene>
<evidence type="ECO:0000313" key="13">
    <source>
        <dbReference type="EMBL" id="CUS03448.2"/>
    </source>
</evidence>
<keyword evidence="7" id="KW-0997">Cell inner membrane</keyword>
<dbReference type="GO" id="GO:0017004">
    <property type="term" value="P:cytochrome complex assembly"/>
    <property type="evidence" value="ECO:0007669"/>
    <property type="project" value="UniProtKB-KW"/>
</dbReference>
<feature type="transmembrane region" description="Helical" evidence="12">
    <location>
        <begin position="96"/>
        <end position="123"/>
    </location>
</feature>
<keyword evidence="11 12" id="KW-0472">Membrane</keyword>
<protein>
    <recommendedName>
        <fullName evidence="4">Heme exporter protein B</fullName>
    </recommendedName>
</protein>
<dbReference type="InterPro" id="IPR026031">
    <property type="entry name" value="Cyt_c_CcmB_bac"/>
</dbReference>
<dbReference type="GO" id="GO:0005886">
    <property type="term" value="C:plasma membrane"/>
    <property type="evidence" value="ECO:0007669"/>
    <property type="project" value="UniProtKB-SubCell"/>
</dbReference>
<name>A0A160T398_9CHLR</name>
<evidence type="ECO:0000256" key="4">
    <source>
        <dbReference type="ARBA" id="ARBA00016452"/>
    </source>
</evidence>
<keyword evidence="6" id="KW-1003">Cell membrane</keyword>
<proteinExistence type="inferred from homology"/>
<dbReference type="Pfam" id="PF03379">
    <property type="entry name" value="CcmB"/>
    <property type="match status" value="1"/>
</dbReference>
<evidence type="ECO:0000313" key="14">
    <source>
        <dbReference type="Proteomes" id="UP000215027"/>
    </source>
</evidence>
<keyword evidence="5" id="KW-0813">Transport</keyword>
<dbReference type="GO" id="GO:1903607">
    <property type="term" value="P:cytochrome c biosynthetic process"/>
    <property type="evidence" value="ECO:0007669"/>
    <property type="project" value="TreeGrafter"/>
</dbReference>
<evidence type="ECO:0000256" key="5">
    <source>
        <dbReference type="ARBA" id="ARBA00022448"/>
    </source>
</evidence>
<keyword evidence="14" id="KW-1185">Reference proteome</keyword>
<evidence type="ECO:0000256" key="8">
    <source>
        <dbReference type="ARBA" id="ARBA00022692"/>
    </source>
</evidence>
<organism evidence="13 14">
    <name type="scientific">Candidatus Promineifilum breve</name>
    <dbReference type="NCBI Taxonomy" id="1806508"/>
    <lineage>
        <taxon>Bacteria</taxon>
        <taxon>Bacillati</taxon>
        <taxon>Chloroflexota</taxon>
        <taxon>Ardenticatenia</taxon>
        <taxon>Candidatus Promineifilales</taxon>
        <taxon>Candidatus Promineifilaceae</taxon>
        <taxon>Candidatus Promineifilum</taxon>
    </lineage>
</organism>
<feature type="transmembrane region" description="Helical" evidence="12">
    <location>
        <begin position="57"/>
        <end position="75"/>
    </location>
</feature>
<evidence type="ECO:0000256" key="1">
    <source>
        <dbReference type="ARBA" id="ARBA00002442"/>
    </source>
</evidence>
<keyword evidence="8 12" id="KW-0812">Transmembrane</keyword>
<evidence type="ECO:0000256" key="3">
    <source>
        <dbReference type="ARBA" id="ARBA00010544"/>
    </source>
</evidence>
<dbReference type="GO" id="GO:0015232">
    <property type="term" value="F:heme transmembrane transporter activity"/>
    <property type="evidence" value="ECO:0007669"/>
    <property type="project" value="InterPro"/>
</dbReference>
<reference evidence="13" key="1">
    <citation type="submission" date="2016-01" db="EMBL/GenBank/DDBJ databases">
        <authorList>
            <person name="Mcilroy J.S."/>
            <person name="Karst M S."/>
            <person name="Albertsen M."/>
        </authorList>
    </citation>
    <scope>NUCLEOTIDE SEQUENCE</scope>
    <source>
        <strain evidence="13">Cfx-K</strain>
    </source>
</reference>
<feature type="transmembrane region" description="Helical" evidence="12">
    <location>
        <begin position="163"/>
        <end position="193"/>
    </location>
</feature>
<feature type="transmembrane region" description="Helical" evidence="12">
    <location>
        <begin position="205"/>
        <end position="226"/>
    </location>
</feature>
<sequence length="229" mass="24797">MNDFWAAVWAVVWKDLRIEGRTRQTVSVMAMFSIATIIMFNFALGTSLDAAREVATGLLWAIVLLAAVLGLNRSLALDRENQVFDAMLIAPIPRAALYAGKVISISLFTLLLDVILIILFTVFFNQPFYLPPVVLLLFLGTIGYVAAGVLITTMTIQTRTREVLLPVLLLPLSLPLVLPAALATATIVSSAAFGGATWAEIQGPVLLVVAYDLVMLAVGFVLYPFVVES</sequence>
<feature type="transmembrane region" description="Helical" evidence="12">
    <location>
        <begin position="26"/>
        <end position="45"/>
    </location>
</feature>
<evidence type="ECO:0000256" key="2">
    <source>
        <dbReference type="ARBA" id="ARBA00004429"/>
    </source>
</evidence>
<dbReference type="AlphaFoldDB" id="A0A160T398"/>
<comment type="subcellular location">
    <subcellularLocation>
        <location evidence="2">Cell inner membrane</location>
        <topology evidence="2">Multi-pass membrane protein</topology>
    </subcellularLocation>
</comment>
<evidence type="ECO:0000256" key="7">
    <source>
        <dbReference type="ARBA" id="ARBA00022519"/>
    </source>
</evidence>
<comment type="similarity">
    <text evidence="3">Belongs to the CcmB/CycW/HelB family.</text>
</comment>
<dbReference type="KEGG" id="pbf:CFX0092_A1570"/>